<evidence type="ECO:0000256" key="13">
    <source>
        <dbReference type="SAM" id="MobiDB-lite"/>
    </source>
</evidence>
<dbReference type="InterPro" id="IPR000740">
    <property type="entry name" value="GrpE"/>
</dbReference>
<dbReference type="PRINTS" id="PR00773">
    <property type="entry name" value="GRPEPROTEIN"/>
</dbReference>
<comment type="subunit">
    <text evidence="3 10">Homodimer.</text>
</comment>
<dbReference type="GO" id="GO:0051082">
    <property type="term" value="F:unfolded protein binding"/>
    <property type="evidence" value="ECO:0007669"/>
    <property type="project" value="TreeGrafter"/>
</dbReference>
<keyword evidence="4 10" id="KW-0963">Cytoplasm</keyword>
<evidence type="ECO:0000256" key="12">
    <source>
        <dbReference type="RuleBase" id="RU004478"/>
    </source>
</evidence>
<organism evidence="14 15">
    <name type="scientific">Bacillus thermotolerans</name>
    <name type="common">Quasibacillus thermotolerans</name>
    <dbReference type="NCBI Taxonomy" id="1221996"/>
    <lineage>
        <taxon>Bacteria</taxon>
        <taxon>Bacillati</taxon>
        <taxon>Bacillota</taxon>
        <taxon>Bacilli</taxon>
        <taxon>Bacillales</taxon>
        <taxon>Bacillaceae</taxon>
        <taxon>Bacillus</taxon>
    </lineage>
</organism>
<proteinExistence type="inferred from homology"/>
<feature type="compositionally biased region" description="Acidic residues" evidence="13">
    <location>
        <begin position="36"/>
        <end position="45"/>
    </location>
</feature>
<comment type="subcellular location">
    <subcellularLocation>
        <location evidence="1 10">Cytoplasm</location>
    </subcellularLocation>
</comment>
<comment type="caution">
    <text evidence="14">The sequence shown here is derived from an EMBL/GenBank/DDBJ whole genome shotgun (WGS) entry which is preliminary data.</text>
</comment>
<evidence type="ECO:0000313" key="15">
    <source>
        <dbReference type="Proteomes" id="UP000031563"/>
    </source>
</evidence>
<dbReference type="CDD" id="cd00446">
    <property type="entry name" value="GrpE"/>
    <property type="match status" value="1"/>
</dbReference>
<dbReference type="OrthoDB" id="9812586at2"/>
<dbReference type="HAMAP" id="MF_01151">
    <property type="entry name" value="GrpE"/>
    <property type="match status" value="1"/>
</dbReference>
<evidence type="ECO:0000256" key="5">
    <source>
        <dbReference type="ARBA" id="ARBA00023016"/>
    </source>
</evidence>
<dbReference type="SUPFAM" id="SSF58014">
    <property type="entry name" value="Coiled-coil domain of nucleotide exchange factor GrpE"/>
    <property type="match status" value="1"/>
</dbReference>
<evidence type="ECO:0000256" key="1">
    <source>
        <dbReference type="ARBA" id="ARBA00004496"/>
    </source>
</evidence>
<dbReference type="RefSeq" id="WP_039238297.1">
    <property type="nucleotide sequence ID" value="NZ_JWIQ02000016.1"/>
</dbReference>
<dbReference type="AlphaFoldDB" id="A0A0F5ICF6"/>
<keyword evidence="15" id="KW-1185">Reference proteome</keyword>
<feature type="compositionally biased region" description="Acidic residues" evidence="13">
    <location>
        <begin position="12"/>
        <end position="23"/>
    </location>
</feature>
<dbReference type="Proteomes" id="UP000031563">
    <property type="component" value="Unassembled WGS sequence"/>
</dbReference>
<protein>
    <recommendedName>
        <fullName evidence="8 10">Protein GrpE</fullName>
    </recommendedName>
    <alternativeName>
        <fullName evidence="9 10">HSP-70 cofactor</fullName>
    </alternativeName>
</protein>
<dbReference type="GO" id="GO:0051087">
    <property type="term" value="F:protein-folding chaperone binding"/>
    <property type="evidence" value="ECO:0007669"/>
    <property type="project" value="InterPro"/>
</dbReference>
<evidence type="ECO:0000256" key="9">
    <source>
        <dbReference type="ARBA" id="ARBA00076414"/>
    </source>
</evidence>
<evidence type="ECO:0000256" key="3">
    <source>
        <dbReference type="ARBA" id="ARBA00011738"/>
    </source>
</evidence>
<keyword evidence="5 10" id="KW-0346">Stress response</keyword>
<name>A0A0F5ICF6_BACTR</name>
<comment type="function">
    <text evidence="7 10 11">Participates actively in the response to hyperosmotic and heat shock by preventing the aggregation of stress-denatured proteins, in association with DnaK and GrpE. It is the nucleotide exchange factor for DnaK and may function as a thermosensor. Unfolded proteins bind initially to DnaJ; upon interaction with the DnaJ-bound protein, DnaK hydrolyzes its bound ATP, resulting in the formation of a stable complex. GrpE releases ADP from DnaK; ATP binding to DnaK triggers the release of the substrate protein, thus completing the reaction cycle. Several rounds of ATP-dependent interactions between DnaJ, DnaK and GrpE are required for fully efficient folding.</text>
</comment>
<dbReference type="PANTHER" id="PTHR21237:SF23">
    <property type="entry name" value="GRPE PROTEIN HOMOLOG, MITOCHONDRIAL"/>
    <property type="match status" value="1"/>
</dbReference>
<reference evidence="14" key="1">
    <citation type="submission" date="2015-02" db="EMBL/GenBank/DDBJ databases">
        <title>Genome Assembly of Bacillaceae bacterium MTCC 8252.</title>
        <authorList>
            <person name="Verma A."/>
            <person name="Khatri I."/>
            <person name="Mual P."/>
            <person name="Subramanian S."/>
            <person name="Krishnamurthi S."/>
        </authorList>
    </citation>
    <scope>NUCLEOTIDE SEQUENCE [LARGE SCALE GENOMIC DNA]</scope>
    <source>
        <strain evidence="14">MTCC 8252</strain>
    </source>
</reference>
<dbReference type="NCBIfam" id="NF010738">
    <property type="entry name" value="PRK14140.1"/>
    <property type="match status" value="1"/>
</dbReference>
<dbReference type="GO" id="GO:0006457">
    <property type="term" value="P:protein folding"/>
    <property type="evidence" value="ECO:0007669"/>
    <property type="project" value="InterPro"/>
</dbReference>
<evidence type="ECO:0000256" key="11">
    <source>
        <dbReference type="RuleBase" id="RU000639"/>
    </source>
</evidence>
<dbReference type="InterPro" id="IPR013805">
    <property type="entry name" value="GrpE_CC"/>
</dbReference>
<evidence type="ECO:0000256" key="6">
    <source>
        <dbReference type="ARBA" id="ARBA00023186"/>
    </source>
</evidence>
<evidence type="ECO:0000256" key="10">
    <source>
        <dbReference type="HAMAP-Rule" id="MF_01151"/>
    </source>
</evidence>
<gene>
    <name evidence="10" type="primary">grpE</name>
    <name evidence="14" type="ORF">QY95_02177</name>
</gene>
<dbReference type="GO" id="GO:0000774">
    <property type="term" value="F:adenyl-nucleotide exchange factor activity"/>
    <property type="evidence" value="ECO:0007669"/>
    <property type="project" value="InterPro"/>
</dbReference>
<dbReference type="STRING" id="1221996.QY95_02177"/>
<dbReference type="Pfam" id="PF01025">
    <property type="entry name" value="GrpE"/>
    <property type="match status" value="1"/>
</dbReference>
<dbReference type="InterPro" id="IPR009012">
    <property type="entry name" value="GrpE_head"/>
</dbReference>
<dbReference type="FunFam" id="2.30.22.10:FF:000001">
    <property type="entry name" value="Protein GrpE"/>
    <property type="match status" value="1"/>
</dbReference>
<keyword evidence="6 10" id="KW-0143">Chaperone</keyword>
<dbReference type="PANTHER" id="PTHR21237">
    <property type="entry name" value="GRPE PROTEIN"/>
    <property type="match status" value="1"/>
</dbReference>
<evidence type="ECO:0000256" key="7">
    <source>
        <dbReference type="ARBA" id="ARBA00053401"/>
    </source>
</evidence>
<evidence type="ECO:0000313" key="14">
    <source>
        <dbReference type="EMBL" id="KKB43191.1"/>
    </source>
</evidence>
<accession>A0A0F5ICF6</accession>
<sequence length="190" mass="21883">MSEEKQVNNQEEKEEQTVTEEAADQTAEAAGTAEGQETDVSSEDINELKQKLEESENRYLRLRADFENFRRRVQLDREASEKYRAQSLITEILPLLDNFERALQVETDNEQAASVLQGVEMVYNGLVSALEKEGVEVIETKGKEFDPHVHQAVMTESNEEYKPNEIIEEFQKGYKLKDRVLRPSMVKVNQ</sequence>
<dbReference type="FunFam" id="3.90.20.20:FF:000002">
    <property type="entry name" value="Protein GrpE"/>
    <property type="match status" value="1"/>
</dbReference>
<evidence type="ECO:0000256" key="2">
    <source>
        <dbReference type="ARBA" id="ARBA00009054"/>
    </source>
</evidence>
<evidence type="ECO:0000256" key="8">
    <source>
        <dbReference type="ARBA" id="ARBA00072274"/>
    </source>
</evidence>
<dbReference type="PROSITE" id="PS01071">
    <property type="entry name" value="GRPE"/>
    <property type="match status" value="1"/>
</dbReference>
<dbReference type="EMBL" id="JWIR02000004">
    <property type="protein sequence ID" value="KKB43191.1"/>
    <property type="molecule type" value="Genomic_DNA"/>
</dbReference>
<evidence type="ECO:0000256" key="4">
    <source>
        <dbReference type="ARBA" id="ARBA00022490"/>
    </source>
</evidence>
<dbReference type="GO" id="GO:0042803">
    <property type="term" value="F:protein homodimerization activity"/>
    <property type="evidence" value="ECO:0007669"/>
    <property type="project" value="InterPro"/>
</dbReference>
<feature type="region of interest" description="Disordered" evidence="13">
    <location>
        <begin position="1"/>
        <end position="49"/>
    </location>
</feature>
<comment type="similarity">
    <text evidence="2 10 12">Belongs to the GrpE family.</text>
</comment>
<dbReference type="SUPFAM" id="SSF51064">
    <property type="entry name" value="Head domain of nucleotide exchange factor GrpE"/>
    <property type="match status" value="1"/>
</dbReference>
<dbReference type="Gene3D" id="2.30.22.10">
    <property type="entry name" value="Head domain of nucleotide exchange factor GrpE"/>
    <property type="match status" value="1"/>
</dbReference>
<feature type="compositionally biased region" description="Low complexity" evidence="13">
    <location>
        <begin position="24"/>
        <end position="35"/>
    </location>
</feature>
<dbReference type="GO" id="GO:0005737">
    <property type="term" value="C:cytoplasm"/>
    <property type="evidence" value="ECO:0007669"/>
    <property type="project" value="UniProtKB-SubCell"/>
</dbReference>
<accession>A0A0F5HTQ4</accession>
<dbReference type="Gene3D" id="3.90.20.20">
    <property type="match status" value="1"/>
</dbReference>